<dbReference type="RefSeq" id="XP_070440013.1">
    <property type="nucleotide sequence ID" value="XM_070583912.1"/>
</dbReference>
<evidence type="ECO:0000256" key="1">
    <source>
        <dbReference type="SAM" id="MobiDB-lite"/>
    </source>
</evidence>
<feature type="compositionally biased region" description="Low complexity" evidence="1">
    <location>
        <begin position="281"/>
        <end position="292"/>
    </location>
</feature>
<organism evidence="2 3">
    <name type="scientific">Equus przewalskii</name>
    <name type="common">Przewalski's horse</name>
    <name type="synonym">Equus caballus przewalskii</name>
    <dbReference type="NCBI Taxonomy" id="9798"/>
    <lineage>
        <taxon>Eukaryota</taxon>
        <taxon>Metazoa</taxon>
        <taxon>Chordata</taxon>
        <taxon>Craniata</taxon>
        <taxon>Vertebrata</taxon>
        <taxon>Euteleostomi</taxon>
        <taxon>Mammalia</taxon>
        <taxon>Eutheria</taxon>
        <taxon>Laurasiatheria</taxon>
        <taxon>Perissodactyla</taxon>
        <taxon>Equidae</taxon>
        <taxon>Equus</taxon>
    </lineage>
</organism>
<feature type="compositionally biased region" description="Low complexity" evidence="1">
    <location>
        <begin position="229"/>
        <end position="259"/>
    </location>
</feature>
<feature type="compositionally biased region" description="Basic and acidic residues" evidence="1">
    <location>
        <begin position="94"/>
        <end position="106"/>
    </location>
</feature>
<keyword evidence="2" id="KW-1185">Reference proteome</keyword>
<evidence type="ECO:0000313" key="2">
    <source>
        <dbReference type="Proteomes" id="UP001652662"/>
    </source>
</evidence>
<proteinExistence type="predicted"/>
<feature type="compositionally biased region" description="Basic residues" evidence="1">
    <location>
        <begin position="208"/>
        <end position="220"/>
    </location>
</feature>
<dbReference type="Proteomes" id="UP001652662">
    <property type="component" value="Chromosome 19"/>
</dbReference>
<feature type="region of interest" description="Disordered" evidence="1">
    <location>
        <begin position="170"/>
        <end position="302"/>
    </location>
</feature>
<feature type="region of interest" description="Disordered" evidence="1">
    <location>
        <begin position="94"/>
        <end position="118"/>
    </location>
</feature>
<protein>
    <submittedName>
        <fullName evidence="3">Uncharacterized protein</fullName>
    </submittedName>
</protein>
<name>A0ABM4LHV6_EQUPR</name>
<feature type="compositionally biased region" description="Basic and acidic residues" evidence="1">
    <location>
        <begin position="180"/>
        <end position="190"/>
    </location>
</feature>
<accession>A0ABM4LHV6</accession>
<sequence>MQVCAVFFRIECLPACSFRPSASPESQTSLTFQLRRLSECRQAGLLAAPPPASSSPAFLSSLRKRLAPSSSVATPGRGKERGCVLLNLPLNKPRSQEAKKSLRRELSGGGGGSGSRVGAAGLVQENRGRIARLGLGCLLSPLSSLRLLPPRVLMDGRRLRRGKNPRLLMSESCLNAQRGGRRERERDSKALSRACAGRAALALPGRAGHPRARSPARPRAPRAPEPRAPRAGSGAERPAAGPRLPARPAAAAPSRSSGPSRERGRVRVRGLGGGGREGARRSSSPGRGAPARHGFSKPSTSRKRDFLRLGGLCILSSHRWGWRRATRGPVAADELSFQQRDSEELMVSGERGGHHLGCRAAACLRAEQS</sequence>
<reference evidence="3" key="1">
    <citation type="submission" date="2025-08" db="UniProtKB">
        <authorList>
            <consortium name="RefSeq"/>
        </authorList>
    </citation>
    <scope>IDENTIFICATION</scope>
    <source>
        <tissue evidence="3">Blood</tissue>
    </source>
</reference>
<evidence type="ECO:0000313" key="3">
    <source>
        <dbReference type="RefSeq" id="XP_070440013.1"/>
    </source>
</evidence>
<feature type="compositionally biased region" description="Low complexity" evidence="1">
    <location>
        <begin position="191"/>
        <end position="207"/>
    </location>
</feature>
<dbReference type="GeneID" id="139077194"/>
<gene>
    <name evidence="3" type="primary">LOC139077194</name>
</gene>